<sequence>MSTETQNLSSEIWKKISSGHSKIEKQNMKKMAQYKLTLPQFNVMEVLFNAGVMPLKKISNELNVTGANITCVVD</sequence>
<evidence type="ECO:0008006" key="2">
    <source>
        <dbReference type="Google" id="ProtNLM"/>
    </source>
</evidence>
<dbReference type="AlphaFoldDB" id="A0A3B1BYC0"/>
<dbReference type="EMBL" id="UOGD01000142">
    <property type="protein sequence ID" value="VAX19511.1"/>
    <property type="molecule type" value="Genomic_DNA"/>
</dbReference>
<gene>
    <name evidence="1" type="ORF">MNBD_IGNAVI01-811</name>
</gene>
<dbReference type="InterPro" id="IPR036388">
    <property type="entry name" value="WH-like_DNA-bd_sf"/>
</dbReference>
<dbReference type="Gene3D" id="1.10.10.10">
    <property type="entry name" value="Winged helix-like DNA-binding domain superfamily/Winged helix DNA-binding domain"/>
    <property type="match status" value="1"/>
</dbReference>
<proteinExistence type="predicted"/>
<dbReference type="InterPro" id="IPR036390">
    <property type="entry name" value="WH_DNA-bd_sf"/>
</dbReference>
<accession>A0A3B1BYC0</accession>
<name>A0A3B1BYC0_9ZZZZ</name>
<feature type="non-terminal residue" evidence="1">
    <location>
        <position position="74"/>
    </location>
</feature>
<dbReference type="SUPFAM" id="SSF46785">
    <property type="entry name" value="Winged helix' DNA-binding domain"/>
    <property type="match status" value="1"/>
</dbReference>
<evidence type="ECO:0000313" key="1">
    <source>
        <dbReference type="EMBL" id="VAX19511.1"/>
    </source>
</evidence>
<reference evidence="1" key="1">
    <citation type="submission" date="2018-06" db="EMBL/GenBank/DDBJ databases">
        <authorList>
            <person name="Zhirakovskaya E."/>
        </authorList>
    </citation>
    <scope>NUCLEOTIDE SEQUENCE</scope>
</reference>
<organism evidence="1">
    <name type="scientific">hydrothermal vent metagenome</name>
    <dbReference type="NCBI Taxonomy" id="652676"/>
    <lineage>
        <taxon>unclassified sequences</taxon>
        <taxon>metagenomes</taxon>
        <taxon>ecological metagenomes</taxon>
    </lineage>
</organism>
<protein>
    <recommendedName>
        <fullName evidence="2">HTH marR-type domain-containing protein</fullName>
    </recommendedName>
</protein>